<organism evidence="2 3">
    <name type="scientific">Buddleja alternifolia</name>
    <dbReference type="NCBI Taxonomy" id="168488"/>
    <lineage>
        <taxon>Eukaryota</taxon>
        <taxon>Viridiplantae</taxon>
        <taxon>Streptophyta</taxon>
        <taxon>Embryophyta</taxon>
        <taxon>Tracheophyta</taxon>
        <taxon>Spermatophyta</taxon>
        <taxon>Magnoliopsida</taxon>
        <taxon>eudicotyledons</taxon>
        <taxon>Gunneridae</taxon>
        <taxon>Pentapetalae</taxon>
        <taxon>asterids</taxon>
        <taxon>lamiids</taxon>
        <taxon>Lamiales</taxon>
        <taxon>Scrophulariaceae</taxon>
        <taxon>Buddlejeae</taxon>
        <taxon>Buddleja</taxon>
    </lineage>
</organism>
<feature type="region of interest" description="Disordered" evidence="1">
    <location>
        <begin position="54"/>
        <end position="163"/>
    </location>
</feature>
<feature type="compositionally biased region" description="Polar residues" evidence="1">
    <location>
        <begin position="152"/>
        <end position="163"/>
    </location>
</feature>
<evidence type="ECO:0000313" key="2">
    <source>
        <dbReference type="EMBL" id="KAG8383746.1"/>
    </source>
</evidence>
<name>A0AAV6XT40_9LAMI</name>
<evidence type="ECO:0000313" key="3">
    <source>
        <dbReference type="Proteomes" id="UP000826271"/>
    </source>
</evidence>
<protein>
    <submittedName>
        <fullName evidence="2">Uncharacterized protein</fullName>
    </submittedName>
</protein>
<evidence type="ECO:0000256" key="1">
    <source>
        <dbReference type="SAM" id="MobiDB-lite"/>
    </source>
</evidence>
<keyword evidence="3" id="KW-1185">Reference proteome</keyword>
<dbReference type="SUPFAM" id="SSF57756">
    <property type="entry name" value="Retrovirus zinc finger-like domains"/>
    <property type="match status" value="1"/>
</dbReference>
<feature type="compositionally biased region" description="Polar residues" evidence="1">
    <location>
        <begin position="54"/>
        <end position="82"/>
    </location>
</feature>
<dbReference type="InterPro" id="IPR036875">
    <property type="entry name" value="Znf_CCHC_sf"/>
</dbReference>
<accession>A0AAV6XT40</accession>
<gene>
    <name evidence="2" type="ORF">BUALT_Bualt04G0045900</name>
</gene>
<comment type="caution">
    <text evidence="2">The sequence shown here is derived from an EMBL/GenBank/DDBJ whole genome shotgun (WGS) entry which is preliminary data.</text>
</comment>
<dbReference type="Proteomes" id="UP000826271">
    <property type="component" value="Unassembled WGS sequence"/>
</dbReference>
<dbReference type="GO" id="GO:0008270">
    <property type="term" value="F:zinc ion binding"/>
    <property type="evidence" value="ECO:0007669"/>
    <property type="project" value="InterPro"/>
</dbReference>
<dbReference type="EMBL" id="WHWC01000004">
    <property type="protein sequence ID" value="KAG8383746.1"/>
    <property type="molecule type" value="Genomic_DNA"/>
</dbReference>
<sequence length="163" mass="17705">MRRKGPDELHNNRKSTRKGLTHKCQNCFNFGHNVSACPNPTHPSSEYIKVLPQTTGARPSIQAHNDNSAPSSTITPDVSPNAVSGDVPSPRRKKKQSTYRGKGTYVGKRNDALLGKQFGGSTSGESTEASREPRPNNPQPATKKAKKASISEVLQNIKSRVSE</sequence>
<proteinExistence type="predicted"/>
<reference evidence="2" key="1">
    <citation type="submission" date="2019-10" db="EMBL/GenBank/DDBJ databases">
        <authorList>
            <person name="Zhang R."/>
            <person name="Pan Y."/>
            <person name="Wang J."/>
            <person name="Ma R."/>
            <person name="Yu S."/>
        </authorList>
    </citation>
    <scope>NUCLEOTIDE SEQUENCE</scope>
    <source>
        <strain evidence="2">LA-IB0</strain>
        <tissue evidence="2">Leaf</tissue>
    </source>
</reference>
<dbReference type="AlphaFoldDB" id="A0AAV6XT40"/>
<dbReference type="GO" id="GO:0003676">
    <property type="term" value="F:nucleic acid binding"/>
    <property type="evidence" value="ECO:0007669"/>
    <property type="project" value="InterPro"/>
</dbReference>